<protein>
    <submittedName>
        <fullName evidence="10">YeeE/YedE family protein</fullName>
    </submittedName>
</protein>
<evidence type="ECO:0000256" key="9">
    <source>
        <dbReference type="SAM" id="Phobius"/>
    </source>
</evidence>
<feature type="transmembrane region" description="Helical" evidence="9">
    <location>
        <begin position="20"/>
        <end position="43"/>
    </location>
</feature>
<keyword evidence="6 9" id="KW-1133">Transmembrane helix</keyword>
<evidence type="ECO:0000256" key="2">
    <source>
        <dbReference type="ARBA" id="ARBA00022448"/>
    </source>
</evidence>
<evidence type="ECO:0000256" key="5">
    <source>
        <dbReference type="ARBA" id="ARBA00022692"/>
    </source>
</evidence>
<keyword evidence="2" id="KW-0813">Transport</keyword>
<evidence type="ECO:0000256" key="7">
    <source>
        <dbReference type="ARBA" id="ARBA00023136"/>
    </source>
</evidence>
<sequence>MNFSLDLAHFTPVASLTGGLLIGAAAMLLVLGNGRVAGISGIVGGLLNAVRGERAWRAAFIAGLLAAPWLWRLAAPLPAPVIESTPVTLIAAGLLVGVGTRYGSGCTSGHGVCGLSRGSLRSLVATGSFMAAGFITVFVVRHLIGG</sequence>
<keyword evidence="3" id="KW-1003">Cell membrane</keyword>
<name>A0ABW0JB85_9BURK</name>
<evidence type="ECO:0000256" key="1">
    <source>
        <dbReference type="ARBA" id="ARBA00004429"/>
    </source>
</evidence>
<keyword evidence="7 9" id="KW-0472">Membrane</keyword>
<evidence type="ECO:0000256" key="8">
    <source>
        <dbReference type="ARBA" id="ARBA00035655"/>
    </source>
</evidence>
<gene>
    <name evidence="10" type="ORF">ACFPTO_15105</name>
</gene>
<feature type="transmembrane region" description="Helical" evidence="9">
    <location>
        <begin position="123"/>
        <end position="144"/>
    </location>
</feature>
<keyword evidence="5 9" id="KW-0812">Transmembrane</keyword>
<accession>A0ABW0JB85</accession>
<evidence type="ECO:0000256" key="4">
    <source>
        <dbReference type="ARBA" id="ARBA00022519"/>
    </source>
</evidence>
<keyword evidence="11" id="KW-1185">Reference proteome</keyword>
<evidence type="ECO:0000256" key="3">
    <source>
        <dbReference type="ARBA" id="ARBA00022475"/>
    </source>
</evidence>
<dbReference type="RefSeq" id="WP_377712307.1">
    <property type="nucleotide sequence ID" value="NZ_JBHSMP010000017.1"/>
</dbReference>
<keyword evidence="4" id="KW-0997">Cell inner membrane</keyword>
<comment type="subcellular location">
    <subcellularLocation>
        <location evidence="1">Cell inner membrane</location>
        <topology evidence="1">Multi-pass membrane protein</topology>
    </subcellularLocation>
</comment>
<comment type="similarity">
    <text evidence="8">Belongs to the TsuA/YedE (TC 9.B.102) family.</text>
</comment>
<proteinExistence type="inferred from homology"/>
<dbReference type="Pfam" id="PF04143">
    <property type="entry name" value="Sulf_transp"/>
    <property type="match status" value="1"/>
</dbReference>
<reference evidence="11" key="1">
    <citation type="journal article" date="2019" name="Int. J. Syst. Evol. Microbiol.">
        <title>The Global Catalogue of Microorganisms (GCM) 10K type strain sequencing project: providing services to taxonomists for standard genome sequencing and annotation.</title>
        <authorList>
            <consortium name="The Broad Institute Genomics Platform"/>
            <consortium name="The Broad Institute Genome Sequencing Center for Infectious Disease"/>
            <person name="Wu L."/>
            <person name="Ma J."/>
        </authorList>
    </citation>
    <scope>NUCLEOTIDE SEQUENCE [LARGE SCALE GENOMIC DNA]</scope>
    <source>
        <strain evidence="11">CCUG 56042</strain>
    </source>
</reference>
<dbReference type="PANTHER" id="PTHR30574">
    <property type="entry name" value="INNER MEMBRANE PROTEIN YEDE"/>
    <property type="match status" value="1"/>
</dbReference>
<evidence type="ECO:0000256" key="6">
    <source>
        <dbReference type="ARBA" id="ARBA00022989"/>
    </source>
</evidence>
<comment type="caution">
    <text evidence="10">The sequence shown here is derived from an EMBL/GenBank/DDBJ whole genome shotgun (WGS) entry which is preliminary data.</text>
</comment>
<evidence type="ECO:0000313" key="10">
    <source>
        <dbReference type="EMBL" id="MFC5430120.1"/>
    </source>
</evidence>
<evidence type="ECO:0000313" key="11">
    <source>
        <dbReference type="Proteomes" id="UP001596103"/>
    </source>
</evidence>
<dbReference type="EMBL" id="JBHSMP010000017">
    <property type="protein sequence ID" value="MFC5430120.1"/>
    <property type="molecule type" value="Genomic_DNA"/>
</dbReference>
<organism evidence="10 11">
    <name type="scientific">Paraburkholderia denitrificans</name>
    <dbReference type="NCBI Taxonomy" id="694025"/>
    <lineage>
        <taxon>Bacteria</taxon>
        <taxon>Pseudomonadati</taxon>
        <taxon>Pseudomonadota</taxon>
        <taxon>Betaproteobacteria</taxon>
        <taxon>Burkholderiales</taxon>
        <taxon>Burkholderiaceae</taxon>
        <taxon>Paraburkholderia</taxon>
    </lineage>
</organism>
<dbReference type="PANTHER" id="PTHR30574:SF1">
    <property type="entry name" value="SULPHUR TRANSPORT DOMAIN-CONTAINING PROTEIN"/>
    <property type="match status" value="1"/>
</dbReference>
<dbReference type="InterPro" id="IPR007272">
    <property type="entry name" value="Sulf_transp_TsuA/YedE"/>
</dbReference>
<dbReference type="Proteomes" id="UP001596103">
    <property type="component" value="Unassembled WGS sequence"/>
</dbReference>